<dbReference type="GO" id="GO:0017150">
    <property type="term" value="F:tRNA dihydrouridine synthase activity"/>
    <property type="evidence" value="ECO:0007669"/>
    <property type="project" value="UniProtKB-UniRule"/>
</dbReference>
<evidence type="ECO:0000256" key="7">
    <source>
        <dbReference type="ARBA" id="ARBA00023027"/>
    </source>
</evidence>
<dbReference type="GO" id="GO:0050660">
    <property type="term" value="F:flavin adenine dinucleotide binding"/>
    <property type="evidence" value="ECO:0007669"/>
    <property type="project" value="UniProtKB-UniRule"/>
</dbReference>
<keyword evidence="4 14" id="KW-0819">tRNA processing</keyword>
<evidence type="ECO:0000256" key="6">
    <source>
        <dbReference type="ARBA" id="ARBA00023002"/>
    </source>
</evidence>
<comment type="cofactor">
    <cofactor evidence="1 14">
        <name>FMN</name>
        <dbReference type="ChEBI" id="CHEBI:58210"/>
    </cofactor>
</comment>
<keyword evidence="17" id="KW-1185">Reference proteome</keyword>
<evidence type="ECO:0000256" key="12">
    <source>
        <dbReference type="ARBA" id="ARBA00049467"/>
    </source>
</evidence>
<organism evidence="16 17">
    <name type="scientific">Chrysophaeum taylorii</name>
    <dbReference type="NCBI Taxonomy" id="2483200"/>
    <lineage>
        <taxon>Eukaryota</taxon>
        <taxon>Sar</taxon>
        <taxon>Stramenopiles</taxon>
        <taxon>Ochrophyta</taxon>
        <taxon>Pelagophyceae</taxon>
        <taxon>Pelagomonadales</taxon>
        <taxon>Pelagomonadaceae</taxon>
        <taxon>Chrysophaeum</taxon>
    </lineage>
</organism>
<keyword evidence="7" id="KW-0520">NAD</keyword>
<dbReference type="PROSITE" id="PS01136">
    <property type="entry name" value="UPF0034"/>
    <property type="match status" value="1"/>
</dbReference>
<comment type="catalytic activity">
    <reaction evidence="11">
        <text>5,6-dihydrouridine(16) in tRNA + NAD(+) = uridine(16) in tRNA + NADH + H(+)</text>
        <dbReference type="Rhea" id="RHEA:53380"/>
        <dbReference type="Rhea" id="RHEA-COMP:13543"/>
        <dbReference type="Rhea" id="RHEA-COMP:13544"/>
        <dbReference type="ChEBI" id="CHEBI:15378"/>
        <dbReference type="ChEBI" id="CHEBI:57540"/>
        <dbReference type="ChEBI" id="CHEBI:57945"/>
        <dbReference type="ChEBI" id="CHEBI:65315"/>
        <dbReference type="ChEBI" id="CHEBI:74443"/>
        <dbReference type="EC" id="1.3.1.88"/>
    </reaction>
    <physiologicalReaction direction="right-to-left" evidence="11">
        <dbReference type="Rhea" id="RHEA:53382"/>
    </physiologicalReaction>
</comment>
<name>A0AAD7UPM9_9STRA</name>
<comment type="similarity">
    <text evidence="8">Belongs to the Dus family. Dus1 subfamily.</text>
</comment>
<comment type="catalytic activity">
    <reaction evidence="10">
        <text>5,6-dihydrouridine(16) in tRNA + NADP(+) = uridine(16) in tRNA + NADPH + H(+)</text>
        <dbReference type="Rhea" id="RHEA:53376"/>
        <dbReference type="Rhea" id="RHEA-COMP:13543"/>
        <dbReference type="Rhea" id="RHEA-COMP:13544"/>
        <dbReference type="ChEBI" id="CHEBI:15378"/>
        <dbReference type="ChEBI" id="CHEBI:57783"/>
        <dbReference type="ChEBI" id="CHEBI:58349"/>
        <dbReference type="ChEBI" id="CHEBI:65315"/>
        <dbReference type="ChEBI" id="CHEBI:74443"/>
        <dbReference type="EC" id="1.3.1.88"/>
    </reaction>
    <physiologicalReaction direction="right-to-left" evidence="10">
        <dbReference type="Rhea" id="RHEA:53378"/>
    </physiologicalReaction>
</comment>
<comment type="catalytic activity">
    <reaction evidence="12">
        <text>5,6-dihydrouridine(17) in tRNA + NADP(+) = uridine(17) in tRNA + NADPH + H(+)</text>
        <dbReference type="Rhea" id="RHEA:53368"/>
        <dbReference type="Rhea" id="RHEA-COMP:13541"/>
        <dbReference type="Rhea" id="RHEA-COMP:13542"/>
        <dbReference type="ChEBI" id="CHEBI:15378"/>
        <dbReference type="ChEBI" id="CHEBI:57783"/>
        <dbReference type="ChEBI" id="CHEBI:58349"/>
        <dbReference type="ChEBI" id="CHEBI:65315"/>
        <dbReference type="ChEBI" id="CHEBI:74443"/>
        <dbReference type="EC" id="1.3.1.88"/>
    </reaction>
    <physiologicalReaction direction="right-to-left" evidence="12">
        <dbReference type="Rhea" id="RHEA:53370"/>
    </physiologicalReaction>
</comment>
<dbReference type="GO" id="GO:0008270">
    <property type="term" value="F:zinc ion binding"/>
    <property type="evidence" value="ECO:0007669"/>
    <property type="project" value="UniProtKB-KW"/>
</dbReference>
<sequence length="537" mass="59631">MASGSIMNPFDVAARQLFAEEQKEHEEEPVVNVGEKIEVSFKNQKVERAKVLKVARGKAKANRGPWVYTVRTSDGTERKTRLSHLSWSRPPSKRQKVDLGSEYLRLLRRGNAKIVAPMVGGSELAFRLLCRKYGAEIAYTPMMQASQFAADPAYRKKWFATSLDDRPLVAHFCGNDPETVSRACRVAAEEGVDAVDLNLGCPQRTAYSGHFGSYLLGDEDRDLVRKIVRAMRVAVPARVAVCAKIRLLDTPEDTLRLVTDLRDAGAQVVAIHGRKRATWHKRGPGARDGPADLDAVRAVVDAVGDTVCIVTNGNVRDDWQPAIEKTKAAGVMSAEGILNNPALFATIAVGKNSPLELAREYLDIVAEHGNPAGYRSIAFHVRRICLKALETYDAVDELLDGSDLADARRVVDRCLDFEKRGDFVADPKAKKLAADRKKKRELARNNRRRFEGRMARKAKREGKPLDYYLKLGADPPSPADLADLKKLPHPDRLERWKLNYSQVCFNYYLAAGGCERADTCAFLHPVVEDDVDNLVSG</sequence>
<keyword evidence="13 14" id="KW-0479">Metal-binding</keyword>
<comment type="caution">
    <text evidence="16">The sequence shown here is derived from an EMBL/GenBank/DDBJ whole genome shotgun (WGS) entry which is preliminary data.</text>
</comment>
<dbReference type="PANTHER" id="PTHR11082">
    <property type="entry name" value="TRNA-DIHYDROURIDINE SYNTHASE"/>
    <property type="match status" value="1"/>
</dbReference>
<keyword evidence="5" id="KW-0521">NADP</keyword>
<comment type="similarity">
    <text evidence="14">Belongs to the dus family. Dus3 subfamily.</text>
</comment>
<dbReference type="CDD" id="cd02801">
    <property type="entry name" value="DUS_like_FMN"/>
    <property type="match status" value="1"/>
</dbReference>
<feature type="zinc finger region" description="C3H1-type" evidence="13">
    <location>
        <begin position="498"/>
        <end position="527"/>
    </location>
</feature>
<dbReference type="EC" id="1.3.1.-" evidence="14"/>
<comment type="catalytic activity">
    <reaction evidence="9">
        <text>5,6-dihydrouridine(17) in tRNA + NAD(+) = uridine(17) in tRNA + NADH + H(+)</text>
        <dbReference type="Rhea" id="RHEA:53372"/>
        <dbReference type="Rhea" id="RHEA-COMP:13541"/>
        <dbReference type="Rhea" id="RHEA-COMP:13542"/>
        <dbReference type="ChEBI" id="CHEBI:15378"/>
        <dbReference type="ChEBI" id="CHEBI:57540"/>
        <dbReference type="ChEBI" id="CHEBI:57945"/>
        <dbReference type="ChEBI" id="CHEBI:65315"/>
        <dbReference type="ChEBI" id="CHEBI:74443"/>
        <dbReference type="EC" id="1.3.1.88"/>
    </reaction>
    <physiologicalReaction direction="right-to-left" evidence="9">
        <dbReference type="Rhea" id="RHEA:53374"/>
    </physiologicalReaction>
</comment>
<evidence type="ECO:0000313" key="17">
    <source>
        <dbReference type="Proteomes" id="UP001230188"/>
    </source>
</evidence>
<keyword evidence="13 14" id="KW-0862">Zinc</keyword>
<evidence type="ECO:0000313" key="16">
    <source>
        <dbReference type="EMBL" id="KAJ8613437.1"/>
    </source>
</evidence>
<dbReference type="PANTHER" id="PTHR11082:SF5">
    <property type="entry name" value="TRNA-DIHYDROURIDINE(16_17) SYNTHASE [NAD(P)(+)]-LIKE"/>
    <property type="match status" value="1"/>
</dbReference>
<reference evidence="16" key="1">
    <citation type="submission" date="2023-01" db="EMBL/GenBank/DDBJ databases">
        <title>Metagenome sequencing of chrysophaentin producing Chrysophaeum taylorii.</title>
        <authorList>
            <person name="Davison J."/>
            <person name="Bewley C."/>
        </authorList>
    </citation>
    <scope>NUCLEOTIDE SEQUENCE</scope>
    <source>
        <strain evidence="16">NIES-1699</strain>
    </source>
</reference>
<evidence type="ECO:0000256" key="2">
    <source>
        <dbReference type="ARBA" id="ARBA00022630"/>
    </source>
</evidence>
<proteinExistence type="inferred from homology"/>
<evidence type="ECO:0000256" key="3">
    <source>
        <dbReference type="ARBA" id="ARBA00022643"/>
    </source>
</evidence>
<dbReference type="InterPro" id="IPR000571">
    <property type="entry name" value="Znf_CCCH"/>
</dbReference>
<keyword evidence="13 14" id="KW-0863">Zinc-finger</keyword>
<dbReference type="SUPFAM" id="SSF51395">
    <property type="entry name" value="FMN-linked oxidoreductases"/>
    <property type="match status" value="1"/>
</dbReference>
<keyword evidence="3 14" id="KW-0288">FMN</keyword>
<dbReference type="EMBL" id="JAQMWT010000029">
    <property type="protein sequence ID" value="KAJ8613437.1"/>
    <property type="molecule type" value="Genomic_DNA"/>
</dbReference>
<feature type="domain" description="C3H1-type" evidence="15">
    <location>
        <begin position="498"/>
        <end position="527"/>
    </location>
</feature>
<evidence type="ECO:0000256" key="11">
    <source>
        <dbReference type="ARBA" id="ARBA00048934"/>
    </source>
</evidence>
<keyword evidence="6 14" id="KW-0560">Oxidoreductase</keyword>
<evidence type="ECO:0000259" key="15">
    <source>
        <dbReference type="PROSITE" id="PS50103"/>
    </source>
</evidence>
<evidence type="ECO:0000256" key="10">
    <source>
        <dbReference type="ARBA" id="ARBA00047652"/>
    </source>
</evidence>
<dbReference type="Gene3D" id="3.20.20.70">
    <property type="entry name" value="Aldolase class I"/>
    <property type="match status" value="1"/>
</dbReference>
<keyword evidence="2 14" id="KW-0285">Flavoprotein</keyword>
<evidence type="ECO:0000256" key="14">
    <source>
        <dbReference type="RuleBase" id="RU291113"/>
    </source>
</evidence>
<evidence type="ECO:0000256" key="9">
    <source>
        <dbReference type="ARBA" id="ARBA00047287"/>
    </source>
</evidence>
<accession>A0AAD7UPM9</accession>
<evidence type="ECO:0000256" key="13">
    <source>
        <dbReference type="PROSITE-ProRule" id="PRU00723"/>
    </source>
</evidence>
<evidence type="ECO:0000256" key="1">
    <source>
        <dbReference type="ARBA" id="ARBA00001917"/>
    </source>
</evidence>
<dbReference type="Pfam" id="PF01207">
    <property type="entry name" value="Dus"/>
    <property type="match status" value="1"/>
</dbReference>
<evidence type="ECO:0000256" key="5">
    <source>
        <dbReference type="ARBA" id="ARBA00022857"/>
    </source>
</evidence>
<dbReference type="InterPro" id="IPR018517">
    <property type="entry name" value="tRNA_hU_synthase_CS"/>
</dbReference>
<evidence type="ECO:0000256" key="8">
    <source>
        <dbReference type="ARBA" id="ARBA00038313"/>
    </source>
</evidence>
<dbReference type="InterPro" id="IPR035587">
    <property type="entry name" value="DUS-like_FMN-bd"/>
</dbReference>
<dbReference type="Proteomes" id="UP001230188">
    <property type="component" value="Unassembled WGS sequence"/>
</dbReference>
<dbReference type="AlphaFoldDB" id="A0AAD7UPM9"/>
<evidence type="ECO:0000256" key="4">
    <source>
        <dbReference type="ARBA" id="ARBA00022694"/>
    </source>
</evidence>
<gene>
    <name evidence="16" type="ORF">CTAYLR_002320</name>
</gene>
<protein>
    <recommendedName>
        <fullName evidence="14">tRNA-dihydrouridine(47) synthase [NAD(P)(+)]</fullName>
        <ecNumber evidence="14">1.3.1.-</ecNumber>
    </recommendedName>
    <alternativeName>
        <fullName evidence="14">tRNA-dihydrouridine synthase 3</fullName>
    </alternativeName>
</protein>
<dbReference type="PROSITE" id="PS50103">
    <property type="entry name" value="ZF_C3H1"/>
    <property type="match status" value="1"/>
</dbReference>
<dbReference type="InterPro" id="IPR013785">
    <property type="entry name" value="Aldolase_TIM"/>
</dbReference>